<dbReference type="EMBL" id="KZ819934">
    <property type="protein sequence ID" value="PWN50415.1"/>
    <property type="molecule type" value="Genomic_DNA"/>
</dbReference>
<reference evidence="1 2" key="1">
    <citation type="journal article" date="2018" name="Mol. Biol. Evol.">
        <title>Broad Genomic Sampling Reveals a Smut Pathogenic Ancestry of the Fungal Clade Ustilaginomycotina.</title>
        <authorList>
            <person name="Kijpornyongpan T."/>
            <person name="Mondo S.J."/>
            <person name="Barry K."/>
            <person name="Sandor L."/>
            <person name="Lee J."/>
            <person name="Lipzen A."/>
            <person name="Pangilinan J."/>
            <person name="LaButti K."/>
            <person name="Hainaut M."/>
            <person name="Henrissat B."/>
            <person name="Grigoriev I.V."/>
            <person name="Spatafora J.W."/>
            <person name="Aime M.C."/>
        </authorList>
    </citation>
    <scope>NUCLEOTIDE SEQUENCE [LARGE SCALE GENOMIC DNA]</scope>
    <source>
        <strain evidence="1 2">SA 807</strain>
    </source>
</reference>
<gene>
    <name evidence="1" type="ORF">IE53DRAFT_387269</name>
</gene>
<sequence>MPPGSIHQRGHHPQHLNLPSQPLRPHPPSSPTDPSRAFTIPHPRPQAVRKNVAQGTPGRSASALPNLLVGP</sequence>
<protein>
    <submittedName>
        <fullName evidence="1">Uncharacterized protein</fullName>
    </submittedName>
</protein>
<accession>A0ACD0NXF5</accession>
<evidence type="ECO:0000313" key="2">
    <source>
        <dbReference type="Proteomes" id="UP000245626"/>
    </source>
</evidence>
<proteinExistence type="predicted"/>
<keyword evidence="2" id="KW-1185">Reference proteome</keyword>
<dbReference type="Proteomes" id="UP000245626">
    <property type="component" value="Unassembled WGS sequence"/>
</dbReference>
<name>A0ACD0NXF5_9BASI</name>
<evidence type="ECO:0000313" key="1">
    <source>
        <dbReference type="EMBL" id="PWN50415.1"/>
    </source>
</evidence>
<organism evidence="1 2">
    <name type="scientific">Violaceomyces palustris</name>
    <dbReference type="NCBI Taxonomy" id="1673888"/>
    <lineage>
        <taxon>Eukaryota</taxon>
        <taxon>Fungi</taxon>
        <taxon>Dikarya</taxon>
        <taxon>Basidiomycota</taxon>
        <taxon>Ustilaginomycotina</taxon>
        <taxon>Ustilaginomycetes</taxon>
        <taxon>Violaceomycetales</taxon>
        <taxon>Violaceomycetaceae</taxon>
        <taxon>Violaceomyces</taxon>
    </lineage>
</organism>